<keyword evidence="4" id="KW-0874">Quinone</keyword>
<evidence type="ECO:0000256" key="9">
    <source>
        <dbReference type="ARBA" id="ARBA00023284"/>
    </source>
</evidence>
<sequence>MKPFPFPIYFGTIAFLLFAGLADSIYLSVHHYLVYTDIGYESFCAISKAINCDTVSQSPYSIFLGVPVAIWGVAGYFFACCFCPLH</sequence>
<gene>
    <name evidence="12" type="ORF">N47_D30250</name>
</gene>
<evidence type="ECO:0000256" key="2">
    <source>
        <dbReference type="ARBA" id="ARBA00006214"/>
    </source>
</evidence>
<dbReference type="GO" id="GO:0016020">
    <property type="term" value="C:membrane"/>
    <property type="evidence" value="ECO:0007669"/>
    <property type="project" value="UniProtKB-SubCell"/>
</dbReference>
<keyword evidence="8" id="KW-1015">Disulfide bond</keyword>
<evidence type="ECO:0000256" key="4">
    <source>
        <dbReference type="ARBA" id="ARBA00022719"/>
    </source>
</evidence>
<feature type="transmembrane region" description="Helical" evidence="10">
    <location>
        <begin position="7"/>
        <end position="27"/>
    </location>
</feature>
<evidence type="ECO:0000256" key="6">
    <source>
        <dbReference type="ARBA" id="ARBA00023002"/>
    </source>
</evidence>
<dbReference type="Pfam" id="PF07884">
    <property type="entry name" value="VKOR"/>
    <property type="match status" value="1"/>
</dbReference>
<keyword evidence="9" id="KW-0676">Redox-active center</keyword>
<name>E1YHU7_9BACT</name>
<evidence type="ECO:0000313" key="12">
    <source>
        <dbReference type="EMBL" id="CBX30216.1"/>
    </source>
</evidence>
<feature type="transmembrane region" description="Helical" evidence="10">
    <location>
        <begin position="62"/>
        <end position="85"/>
    </location>
</feature>
<feature type="domain" description="Vitamin K epoxide reductase" evidence="11">
    <location>
        <begin position="13"/>
        <end position="81"/>
    </location>
</feature>
<evidence type="ECO:0000256" key="7">
    <source>
        <dbReference type="ARBA" id="ARBA00023136"/>
    </source>
</evidence>
<proteinExistence type="inferred from homology"/>
<dbReference type="Gene3D" id="1.20.1440.130">
    <property type="entry name" value="VKOR domain"/>
    <property type="match status" value="1"/>
</dbReference>
<evidence type="ECO:0000256" key="1">
    <source>
        <dbReference type="ARBA" id="ARBA00004141"/>
    </source>
</evidence>
<dbReference type="InterPro" id="IPR012932">
    <property type="entry name" value="VKOR"/>
</dbReference>
<keyword evidence="3 10" id="KW-0812">Transmembrane</keyword>
<dbReference type="GO" id="GO:0048038">
    <property type="term" value="F:quinone binding"/>
    <property type="evidence" value="ECO:0007669"/>
    <property type="project" value="UniProtKB-KW"/>
</dbReference>
<comment type="subcellular location">
    <subcellularLocation>
        <location evidence="1">Membrane</location>
        <topology evidence="1">Multi-pass membrane protein</topology>
    </subcellularLocation>
</comment>
<dbReference type="GO" id="GO:0016491">
    <property type="term" value="F:oxidoreductase activity"/>
    <property type="evidence" value="ECO:0007669"/>
    <property type="project" value="UniProtKB-KW"/>
</dbReference>
<dbReference type="AlphaFoldDB" id="E1YHU7"/>
<keyword evidence="7 10" id="KW-0472">Membrane</keyword>
<comment type="similarity">
    <text evidence="2">Belongs to the VKOR family.</text>
</comment>
<reference evidence="12" key="1">
    <citation type="journal article" date="2011" name="Environ. Microbiol.">
        <title>Genomic insights into the metabolic potential of the polycyclic aromatic hydrocarbon degrading sulfate-reducing Deltaproteobacterium N47.</title>
        <authorList>
            <person name="Bergmann F."/>
            <person name="Selesi D."/>
            <person name="Weinmaier T."/>
            <person name="Tischler P."/>
            <person name="Rattei T."/>
            <person name="Meckenstock R.U."/>
        </authorList>
    </citation>
    <scope>NUCLEOTIDE SEQUENCE</scope>
</reference>
<evidence type="ECO:0000256" key="8">
    <source>
        <dbReference type="ARBA" id="ARBA00023157"/>
    </source>
</evidence>
<dbReference type="InterPro" id="IPR038354">
    <property type="entry name" value="VKOR_sf"/>
</dbReference>
<evidence type="ECO:0000256" key="3">
    <source>
        <dbReference type="ARBA" id="ARBA00022692"/>
    </source>
</evidence>
<evidence type="ECO:0000256" key="5">
    <source>
        <dbReference type="ARBA" id="ARBA00022989"/>
    </source>
</evidence>
<keyword evidence="5 10" id="KW-1133">Transmembrane helix</keyword>
<organism evidence="12">
    <name type="scientific">uncultured Desulfobacterium sp</name>
    <dbReference type="NCBI Taxonomy" id="201089"/>
    <lineage>
        <taxon>Bacteria</taxon>
        <taxon>Pseudomonadati</taxon>
        <taxon>Thermodesulfobacteriota</taxon>
        <taxon>Desulfobacteria</taxon>
        <taxon>Desulfobacterales</taxon>
        <taxon>Desulfobacteriaceae</taxon>
        <taxon>Desulfobacterium</taxon>
        <taxon>environmental samples</taxon>
    </lineage>
</organism>
<protein>
    <recommendedName>
        <fullName evidence="11">Vitamin K epoxide reductase domain-containing protein</fullName>
    </recommendedName>
</protein>
<accession>E1YHU7</accession>
<keyword evidence="6" id="KW-0560">Oxidoreductase</keyword>
<dbReference type="EMBL" id="FR695874">
    <property type="protein sequence ID" value="CBX30216.1"/>
    <property type="molecule type" value="Genomic_DNA"/>
</dbReference>
<evidence type="ECO:0000259" key="11">
    <source>
        <dbReference type="Pfam" id="PF07884"/>
    </source>
</evidence>
<evidence type="ECO:0000256" key="10">
    <source>
        <dbReference type="SAM" id="Phobius"/>
    </source>
</evidence>